<accession>H2Z2Q6</accession>
<evidence type="ECO:0000313" key="3">
    <source>
        <dbReference type="Proteomes" id="UP000007875"/>
    </source>
</evidence>
<feature type="coiled-coil region" evidence="1">
    <location>
        <begin position="127"/>
        <end position="179"/>
    </location>
</feature>
<dbReference type="InParanoid" id="H2Z2Q6"/>
<dbReference type="AlphaFoldDB" id="H2Z2Q6"/>
<evidence type="ECO:0000313" key="2">
    <source>
        <dbReference type="Ensembl" id="ENSCSAVP00000011868.1"/>
    </source>
</evidence>
<keyword evidence="3" id="KW-1185">Reference proteome</keyword>
<proteinExistence type="predicted"/>
<name>H2Z2Q6_CIOSA</name>
<reference evidence="2" key="3">
    <citation type="submission" date="2025-09" db="UniProtKB">
        <authorList>
            <consortium name="Ensembl"/>
        </authorList>
    </citation>
    <scope>IDENTIFICATION</scope>
</reference>
<reference evidence="2" key="2">
    <citation type="submission" date="2025-08" db="UniProtKB">
        <authorList>
            <consortium name="Ensembl"/>
        </authorList>
    </citation>
    <scope>IDENTIFICATION</scope>
</reference>
<sequence length="281" mass="32304">MNLTDLKKLSMAKKQLADTLLSESEAAENNKKLEWDLEIETTKVLVTMDEKVKMQNSAMRKLLSTLPSELAPSESEIPPTLNTGNVGFEGNCTKQQSIISPYLLEQSKRALSHVKKLESSNYAAKTLAQEHDMIMDLKKNKEELQSAHKELLQNTQNQTKEYTKQLESKKLELESEKLKCGQLMAQSSEPVAAEHQRLIDNQNELKEKREVLAKLCEDGEVEFGLKLEEHTAFKLECRKMVDDFYDYVQQQNKEYVAQVQADAKEIQELHDSRFRPIEDNR</sequence>
<keyword evidence="1" id="KW-0175">Coiled coil</keyword>
<organism evidence="2 3">
    <name type="scientific">Ciona savignyi</name>
    <name type="common">Pacific transparent sea squirt</name>
    <dbReference type="NCBI Taxonomy" id="51511"/>
    <lineage>
        <taxon>Eukaryota</taxon>
        <taxon>Metazoa</taxon>
        <taxon>Chordata</taxon>
        <taxon>Tunicata</taxon>
        <taxon>Ascidiacea</taxon>
        <taxon>Phlebobranchia</taxon>
        <taxon>Cionidae</taxon>
        <taxon>Ciona</taxon>
    </lineage>
</organism>
<evidence type="ECO:0000256" key="1">
    <source>
        <dbReference type="SAM" id="Coils"/>
    </source>
</evidence>
<reference evidence="3" key="1">
    <citation type="submission" date="2003-08" db="EMBL/GenBank/DDBJ databases">
        <authorList>
            <person name="Birren B."/>
            <person name="Nusbaum C."/>
            <person name="Abebe A."/>
            <person name="Abouelleil A."/>
            <person name="Adekoya E."/>
            <person name="Ait-zahra M."/>
            <person name="Allen N."/>
            <person name="Allen T."/>
            <person name="An P."/>
            <person name="Anderson M."/>
            <person name="Anderson S."/>
            <person name="Arachchi H."/>
            <person name="Armbruster J."/>
            <person name="Bachantsang P."/>
            <person name="Baldwin J."/>
            <person name="Barry A."/>
            <person name="Bayul T."/>
            <person name="Blitshsteyn B."/>
            <person name="Bloom T."/>
            <person name="Blye J."/>
            <person name="Boguslavskiy L."/>
            <person name="Borowsky M."/>
            <person name="Boukhgalter B."/>
            <person name="Brunache A."/>
            <person name="Butler J."/>
            <person name="Calixte N."/>
            <person name="Calvo S."/>
            <person name="Camarata J."/>
            <person name="Campo K."/>
            <person name="Chang J."/>
            <person name="Cheshatsang Y."/>
            <person name="Citroen M."/>
            <person name="Collymore A."/>
            <person name="Considine T."/>
            <person name="Cook A."/>
            <person name="Cooke P."/>
            <person name="Corum B."/>
            <person name="Cuomo C."/>
            <person name="David R."/>
            <person name="Dawoe T."/>
            <person name="Degray S."/>
            <person name="Dodge S."/>
            <person name="Dooley K."/>
            <person name="Dorje P."/>
            <person name="Dorjee K."/>
            <person name="Dorris L."/>
            <person name="Duffey N."/>
            <person name="Dupes A."/>
            <person name="Elkins T."/>
            <person name="Engels R."/>
            <person name="Erickson J."/>
            <person name="Farina A."/>
            <person name="Faro S."/>
            <person name="Ferreira P."/>
            <person name="Fischer H."/>
            <person name="Fitzgerald M."/>
            <person name="Foley K."/>
            <person name="Gage D."/>
            <person name="Galagan J."/>
            <person name="Gearin G."/>
            <person name="Gnerre S."/>
            <person name="Gnirke A."/>
            <person name="Goyette A."/>
            <person name="Graham J."/>
            <person name="Grandbois E."/>
            <person name="Gyaltsen K."/>
            <person name="Hafez N."/>
            <person name="Hagopian D."/>
            <person name="Hagos B."/>
            <person name="Hall J."/>
            <person name="Hatcher B."/>
            <person name="Heller A."/>
            <person name="Higgins H."/>
            <person name="Honan T."/>
            <person name="Horn A."/>
            <person name="Houde N."/>
            <person name="Hughes L."/>
            <person name="Hulme W."/>
            <person name="Husby E."/>
            <person name="Iliev I."/>
            <person name="Jaffe D."/>
            <person name="Jones C."/>
            <person name="Kamal M."/>
            <person name="Kamat A."/>
            <person name="Kamvysselis M."/>
            <person name="Karlsson E."/>
            <person name="Kells C."/>
            <person name="Kieu A."/>
            <person name="Kisner P."/>
            <person name="Kodira C."/>
            <person name="Kulbokas E."/>
            <person name="Labutti K."/>
            <person name="Lama D."/>
            <person name="Landers T."/>
            <person name="Leger J."/>
            <person name="Levine S."/>
            <person name="Lewis D."/>
            <person name="Lewis T."/>
            <person name="Lindblad-toh K."/>
            <person name="Liu X."/>
            <person name="Lokyitsang T."/>
            <person name="Lokyitsang Y."/>
            <person name="Lucien O."/>
            <person name="Lui A."/>
            <person name="Ma L.J."/>
            <person name="Mabbitt R."/>
            <person name="Macdonald J."/>
            <person name="Maclean C."/>
            <person name="Major J."/>
            <person name="Manning J."/>
            <person name="Marabella R."/>
            <person name="Maru K."/>
            <person name="Matthews C."/>
            <person name="Mauceli E."/>
            <person name="Mccarthy M."/>
            <person name="Mcdonough S."/>
            <person name="Mcghee T."/>
            <person name="Meldrim J."/>
            <person name="Meneus L."/>
            <person name="Mesirov J."/>
            <person name="Mihalev A."/>
            <person name="Mihova T."/>
            <person name="Mikkelsen T."/>
            <person name="Mlenga V."/>
            <person name="Moru K."/>
            <person name="Mozes J."/>
            <person name="Mulrain L."/>
            <person name="Munson G."/>
            <person name="Naylor J."/>
            <person name="Newes C."/>
            <person name="Nguyen C."/>
            <person name="Nguyen N."/>
            <person name="Nguyen T."/>
            <person name="Nicol R."/>
            <person name="Nielsen C."/>
            <person name="Nizzari M."/>
            <person name="Norbu C."/>
            <person name="Norbu N."/>
            <person name="O'donnell P."/>
            <person name="Okoawo O."/>
            <person name="O'leary S."/>
            <person name="Omotosho B."/>
            <person name="O'neill K."/>
            <person name="Osman S."/>
            <person name="Parker S."/>
            <person name="Perrin D."/>
            <person name="Phunkhang P."/>
            <person name="Piqani B."/>
            <person name="Purcell S."/>
            <person name="Rachupka T."/>
            <person name="Ramasamy U."/>
            <person name="Rameau R."/>
            <person name="Ray V."/>
            <person name="Raymond C."/>
            <person name="Retta R."/>
            <person name="Richardson S."/>
            <person name="Rise C."/>
            <person name="Rodriguez J."/>
            <person name="Rogers J."/>
            <person name="Rogov P."/>
            <person name="Rutman M."/>
            <person name="Schupbach R."/>
            <person name="Seaman C."/>
            <person name="Settipalli S."/>
            <person name="Sharpe T."/>
            <person name="Sheridan J."/>
            <person name="Sherpa N."/>
            <person name="Shi J."/>
            <person name="Smirnov S."/>
            <person name="Smith C."/>
            <person name="Sougnez C."/>
            <person name="Spencer B."/>
            <person name="Stalker J."/>
            <person name="Stange-thomann N."/>
            <person name="Stavropoulos S."/>
            <person name="Stetson K."/>
            <person name="Stone C."/>
            <person name="Stone S."/>
            <person name="Stubbs M."/>
            <person name="Talamas J."/>
            <person name="Tchuinga P."/>
            <person name="Tenzing P."/>
            <person name="Tesfaye S."/>
            <person name="Theodore J."/>
            <person name="Thoulutsang Y."/>
            <person name="Topham K."/>
            <person name="Towey S."/>
            <person name="Tsamla T."/>
            <person name="Tsomo N."/>
            <person name="Vallee D."/>
            <person name="Vassiliev H."/>
            <person name="Venkataraman V."/>
            <person name="Vinson J."/>
            <person name="Vo A."/>
            <person name="Wade C."/>
            <person name="Wang S."/>
            <person name="Wangchuk T."/>
            <person name="Wangdi T."/>
            <person name="Whittaker C."/>
            <person name="Wilkinson J."/>
            <person name="Wu Y."/>
            <person name="Wyman D."/>
            <person name="Yadav S."/>
            <person name="Yang S."/>
            <person name="Yang X."/>
            <person name="Yeager S."/>
            <person name="Yee E."/>
            <person name="Young G."/>
            <person name="Zainoun J."/>
            <person name="Zembeck L."/>
            <person name="Zimmer A."/>
            <person name="Zody M."/>
            <person name="Lander E."/>
        </authorList>
    </citation>
    <scope>NUCLEOTIDE SEQUENCE [LARGE SCALE GENOMIC DNA]</scope>
</reference>
<dbReference type="HOGENOM" id="CLU_990313_0_0_1"/>
<dbReference type="Ensembl" id="ENSCSAVT00000012006.1">
    <property type="protein sequence ID" value="ENSCSAVP00000011868.1"/>
    <property type="gene ID" value="ENSCSAVG00000006967.1"/>
</dbReference>
<protein>
    <submittedName>
        <fullName evidence="2">Uncharacterized protein</fullName>
    </submittedName>
</protein>
<dbReference type="Proteomes" id="UP000007875">
    <property type="component" value="Unassembled WGS sequence"/>
</dbReference>